<protein>
    <recommendedName>
        <fullName evidence="3">Capsular associated protein</fullName>
    </recommendedName>
</protein>
<dbReference type="CDD" id="cd00229">
    <property type="entry name" value="SGNH_hydrolase"/>
    <property type="match status" value="1"/>
</dbReference>
<evidence type="ECO:0000313" key="1">
    <source>
        <dbReference type="EMBL" id="TNY20771.1"/>
    </source>
</evidence>
<proteinExistence type="predicted"/>
<dbReference type="SUPFAM" id="SSF52266">
    <property type="entry name" value="SGNH hydrolase"/>
    <property type="match status" value="1"/>
</dbReference>
<dbReference type="Gene3D" id="2.60.120.260">
    <property type="entry name" value="Galactose-binding domain-like"/>
    <property type="match status" value="1"/>
</dbReference>
<accession>A0A5C5FYL0</accession>
<evidence type="ECO:0000313" key="2">
    <source>
        <dbReference type="Proteomes" id="UP000311382"/>
    </source>
</evidence>
<name>A0A5C5FYL0_9BASI</name>
<comment type="caution">
    <text evidence="1">The sequence shown here is derived from an EMBL/GenBank/DDBJ whole genome shotgun (WGS) entry which is preliminary data.</text>
</comment>
<dbReference type="Proteomes" id="UP000311382">
    <property type="component" value="Unassembled WGS sequence"/>
</dbReference>
<evidence type="ECO:0008006" key="3">
    <source>
        <dbReference type="Google" id="ProtNLM"/>
    </source>
</evidence>
<dbReference type="PANTHER" id="PTHR34407:SF1">
    <property type="entry name" value="SGNH HYDROLASE-TYPE ESTERASE DOMAIN-CONTAINING PROTEIN"/>
    <property type="match status" value="1"/>
</dbReference>
<dbReference type="PANTHER" id="PTHR34407">
    <property type="entry name" value="EXPRESSED PROTEIN"/>
    <property type="match status" value="1"/>
</dbReference>
<organism evidence="1 2">
    <name type="scientific">Rhodotorula diobovata</name>
    <dbReference type="NCBI Taxonomy" id="5288"/>
    <lineage>
        <taxon>Eukaryota</taxon>
        <taxon>Fungi</taxon>
        <taxon>Dikarya</taxon>
        <taxon>Basidiomycota</taxon>
        <taxon>Pucciniomycotina</taxon>
        <taxon>Microbotryomycetes</taxon>
        <taxon>Sporidiobolales</taxon>
        <taxon>Sporidiobolaceae</taxon>
        <taxon>Rhodotorula</taxon>
    </lineage>
</organism>
<sequence>MGGAIELLSPPSSPIPGRHSFVARTRYRPSLTTLGWILLYAATFLFYQYHLRLAGEGRAAAPRSLLALDATAGSSLATTSCEVCHLDPSDPLCEYGLDNIRLSRAYEGSGARLRRVLQRALKGEEIRVGVLGASVTQGHGVPQGKQRWEDRWLDDFQKLFPKAKMTVGAVPATDSRFFSYCFEAVVPKDLDLYLVELDVNNAPGPQTLRDDDALMRGLLQLPQEPAVVRVSAFTVIFPELARGAISSLITSQHFDVPVIGVRNFLLPQVIRHRETAEEIFGLDHKGDRDYRHIGHVGHAAMADMLSLFVRKEVCEAQRRDALPPPPSFDKTGPWPDEADLGKIPDLAVWSSWLNPQPLVPVTPMCQSTMCPLSPLRVLSHSPTFELVTWNDKHAWTSSTPGAQIRMSFRGTQVGLFIYASNGRSPNETSSDLAVRRVEAPGQALCWIEEPDMSEEEWAAKYGGDVEDPKDAPAAAQSWIVDTYAPNKAAPQPEFMEVAQGLDPGEHVLACEVSKDTKSGGTKWRIMGVASQ</sequence>
<dbReference type="AlphaFoldDB" id="A0A5C5FYL0"/>
<keyword evidence="2" id="KW-1185">Reference proteome</keyword>
<dbReference type="OrthoDB" id="544608at2759"/>
<gene>
    <name evidence="1" type="ORF">DMC30DRAFT_416657</name>
</gene>
<reference evidence="1 2" key="1">
    <citation type="submission" date="2019-03" db="EMBL/GenBank/DDBJ databases">
        <title>Rhodosporidium diobovatum UCD-FST 08-225 genome sequencing, assembly, and annotation.</title>
        <authorList>
            <person name="Fakankun I.U."/>
            <person name="Fristensky B."/>
            <person name="Levin D.B."/>
        </authorList>
    </citation>
    <scope>NUCLEOTIDE SEQUENCE [LARGE SCALE GENOMIC DNA]</scope>
    <source>
        <strain evidence="1 2">UCD-FST 08-225</strain>
    </source>
</reference>
<dbReference type="EMBL" id="SOZI01000058">
    <property type="protein sequence ID" value="TNY20771.1"/>
    <property type="molecule type" value="Genomic_DNA"/>
</dbReference>